<accession>A0A6N4A9D3</accession>
<evidence type="ECO:0000256" key="2">
    <source>
        <dbReference type="SAM" id="MobiDB-lite"/>
    </source>
</evidence>
<dbReference type="Gene3D" id="2.60.40.1240">
    <property type="match status" value="1"/>
</dbReference>
<name>A0A6N4A9D3_OENOE</name>
<proteinExistence type="predicted"/>
<evidence type="ECO:0000256" key="3">
    <source>
        <dbReference type="SAM" id="Phobius"/>
    </source>
</evidence>
<sequence length="199" mass="22766">MNKVKKPFYKKWWIWIIIIAIFFLFIEVIGSRSLSNSNVKSSTSKSSFEKAKQGSSYSEFTFKNNDFKTNHLTYKITAVKYFPSAGDQNKKTIVLEVDITNNTKKDINLLSDDNAYVYIHAYQKTSDTKEDLQPGTLALDDNANSPEQTREDVMDNDTVLPGKTVQGIIMFDTKESSNVFVTFENDDFKTIATKEYSIQ</sequence>
<feature type="domain" description="DUF5067" evidence="4">
    <location>
        <begin position="51"/>
        <end position="184"/>
    </location>
</feature>
<dbReference type="Pfam" id="PF16729">
    <property type="entry name" value="DUF5067"/>
    <property type="match status" value="1"/>
</dbReference>
<gene>
    <name evidence="5" type="ORF">ATX59_00540</name>
</gene>
<dbReference type="RefSeq" id="WP_071448808.1">
    <property type="nucleotide sequence ID" value="NZ_MLOK01000009.1"/>
</dbReference>
<keyword evidence="3" id="KW-1133">Transmembrane helix</keyword>
<keyword evidence="3" id="KW-0472">Membrane</keyword>
<keyword evidence="3" id="KW-0812">Transmembrane</keyword>
<dbReference type="EMBL" id="MLOK01000009">
    <property type="protein sequence ID" value="OIM22150.1"/>
    <property type="molecule type" value="Genomic_DNA"/>
</dbReference>
<feature type="region of interest" description="Disordered" evidence="2">
    <location>
        <begin position="130"/>
        <end position="152"/>
    </location>
</feature>
<organism evidence="5 6">
    <name type="scientific">Oenococcus oeni</name>
    <name type="common">Leuconostoc oenos</name>
    <dbReference type="NCBI Taxonomy" id="1247"/>
    <lineage>
        <taxon>Bacteria</taxon>
        <taxon>Bacillati</taxon>
        <taxon>Bacillota</taxon>
        <taxon>Bacilli</taxon>
        <taxon>Lactobacillales</taxon>
        <taxon>Lactobacillaceae</taxon>
        <taxon>Oenococcus</taxon>
    </lineage>
</organism>
<keyword evidence="1" id="KW-0732">Signal</keyword>
<dbReference type="Proteomes" id="UP000181728">
    <property type="component" value="Unassembled WGS sequence"/>
</dbReference>
<dbReference type="InterPro" id="IPR031989">
    <property type="entry name" value="DUF5067"/>
</dbReference>
<evidence type="ECO:0000259" key="4">
    <source>
        <dbReference type="Pfam" id="PF16729"/>
    </source>
</evidence>
<evidence type="ECO:0000256" key="1">
    <source>
        <dbReference type="ARBA" id="ARBA00022729"/>
    </source>
</evidence>
<comment type="caution">
    <text evidence="5">The sequence shown here is derived from an EMBL/GenBank/DDBJ whole genome shotgun (WGS) entry which is preliminary data.</text>
</comment>
<dbReference type="AlphaFoldDB" id="A0A6N4A9D3"/>
<reference evidence="5 6" key="1">
    <citation type="journal article" date="2016" name="BMC Genomics">
        <title>Consensus pan-genome assembly of the specialised wine bacterium Oenococcus oeni.</title>
        <authorList>
            <person name="Sternes P.R."/>
            <person name="Borneman A.R."/>
        </authorList>
    </citation>
    <scope>NUCLEOTIDE SEQUENCE [LARGE SCALE GENOMIC DNA]</scope>
    <source>
        <strain evidence="5 6">AWRIB661</strain>
    </source>
</reference>
<dbReference type="InterPro" id="IPR029050">
    <property type="entry name" value="Immunoprotect_excell_Ig-like"/>
</dbReference>
<evidence type="ECO:0000313" key="6">
    <source>
        <dbReference type="Proteomes" id="UP000181728"/>
    </source>
</evidence>
<evidence type="ECO:0000313" key="5">
    <source>
        <dbReference type="EMBL" id="OIM22150.1"/>
    </source>
</evidence>
<feature type="transmembrane region" description="Helical" evidence="3">
    <location>
        <begin position="12"/>
        <end position="30"/>
    </location>
</feature>
<protein>
    <recommendedName>
        <fullName evidence="4">DUF5067 domain-containing protein</fullName>
    </recommendedName>
</protein>